<organism evidence="1 2">
    <name type="scientific">Ructibacterium gallinarum</name>
    <dbReference type="NCBI Taxonomy" id="2779355"/>
    <lineage>
        <taxon>Bacteria</taxon>
        <taxon>Bacillati</taxon>
        <taxon>Bacillota</taxon>
        <taxon>Clostridia</taxon>
        <taxon>Eubacteriales</taxon>
        <taxon>Oscillospiraceae</taxon>
        <taxon>Ructibacterium</taxon>
    </lineage>
</organism>
<dbReference type="Pfam" id="PF07676">
    <property type="entry name" value="PD40"/>
    <property type="match status" value="1"/>
</dbReference>
<gene>
    <name evidence="1" type="ORF">INF28_12455</name>
</gene>
<dbReference type="EMBL" id="JADCKB010000049">
    <property type="protein sequence ID" value="MBE5041263.1"/>
    <property type="molecule type" value="Genomic_DNA"/>
</dbReference>
<evidence type="ECO:0000313" key="1">
    <source>
        <dbReference type="EMBL" id="MBE5041263.1"/>
    </source>
</evidence>
<sequence length="62" mass="7153">MIDLETQKSMVLAQFYYDTKHSGNAHAHPTFSNDGKKVIFSMDRGGHMWTAYMDITDIEEIK</sequence>
<comment type="caution">
    <text evidence="1">The sequence shown here is derived from an EMBL/GenBank/DDBJ whole genome shotgun (WGS) entry which is preliminary data.</text>
</comment>
<name>A0A9D5RCS4_9FIRM</name>
<accession>A0A9D5RCS4</accession>
<dbReference type="InterPro" id="IPR011659">
    <property type="entry name" value="WD40"/>
</dbReference>
<dbReference type="InterPro" id="IPR015943">
    <property type="entry name" value="WD40/YVTN_repeat-like_dom_sf"/>
</dbReference>
<dbReference type="AlphaFoldDB" id="A0A9D5RCS4"/>
<protein>
    <submittedName>
        <fullName evidence="1">PD40 domain-containing protein</fullName>
    </submittedName>
</protein>
<dbReference type="RefSeq" id="WP_226393793.1">
    <property type="nucleotide sequence ID" value="NZ_JADCKB010000049.1"/>
</dbReference>
<reference evidence="1" key="1">
    <citation type="submission" date="2020-10" db="EMBL/GenBank/DDBJ databases">
        <title>ChiBAC.</title>
        <authorList>
            <person name="Zenner C."/>
            <person name="Hitch T.C.A."/>
            <person name="Clavel T."/>
        </authorList>
    </citation>
    <scope>NUCLEOTIDE SEQUENCE</scope>
    <source>
        <strain evidence="1">DSM 107454</strain>
    </source>
</reference>
<dbReference type="Proteomes" id="UP000806542">
    <property type="component" value="Unassembled WGS sequence"/>
</dbReference>
<evidence type="ECO:0000313" key="2">
    <source>
        <dbReference type="Proteomes" id="UP000806542"/>
    </source>
</evidence>
<dbReference type="Gene3D" id="2.130.10.10">
    <property type="entry name" value="YVTN repeat-like/Quinoprotein amine dehydrogenase"/>
    <property type="match status" value="1"/>
</dbReference>
<proteinExistence type="predicted"/>
<keyword evidence="2" id="KW-1185">Reference proteome</keyword>